<accession>A0A3G5AFY3</accession>
<sequence>MIFINSEESVDSLRFPEPEWSWTDIGAGIYSVDSGKDGLQIWKWFTAESDMKTDEDCDKKWTEFSVDTGITIATLEYFASKDNFGRYSIWQREEIEKAITTAYTEQTHVAIAKAFIACFPHELVCTDFSNSIWYYYKGHSWIRSNGNHIILFYLNEKFTPILYEIRSNLTAKANHVKGAEKGSNELYITMIQQLITQLGKSGFKKNIAEELKIYYYNANFVKFRDLNEFFTGCPNGVIDVRGHKAIFRHGKPEDFITKSACYYPEHYNMETLIVKEVLHYFHQVYRNKNVRGFVWRFFSSCLRGRNVNKIFAIFVGEGNNSKSMIFALLQLVLGSYVAHLPTSLITGKESGANNATPALVYALGAKLLIMEEPNPNEVAQSGTIKKLTGNVDKQFLRDCFQKGADIVDQPVTGKVVVVANEPLKIDDCQRAIWQRTVLVDHPSRWVHPSEAPLTEEEQFITGLFPDDPNFSMKLPTYAPACLWLLVYFYEDYVKEGMNQPKEVVESTDLFRIASNYYMAFIKDRVRQEMTAEGVPNTGMFIQLNETYNAFKTWWKAEQITQKPPDKTTFKKNMQIVLKANLDINDKWYGLRLEVPQPTAGTLGGLFAF</sequence>
<evidence type="ECO:0000256" key="3">
    <source>
        <dbReference type="ARBA" id="ARBA00022840"/>
    </source>
</evidence>
<dbReference type="PANTHER" id="PTHR35372">
    <property type="entry name" value="ATP BINDING PROTEIN-RELATED"/>
    <property type="match status" value="1"/>
</dbReference>
<dbReference type="GO" id="GO:0004386">
    <property type="term" value="F:helicase activity"/>
    <property type="evidence" value="ECO:0007669"/>
    <property type="project" value="UniProtKB-KW"/>
</dbReference>
<organism evidence="5">
    <name type="scientific">Solivirus sp</name>
    <dbReference type="NCBI Taxonomy" id="2487772"/>
    <lineage>
        <taxon>Viruses</taxon>
        <taxon>Pithoviruses</taxon>
    </lineage>
</organism>
<dbReference type="EMBL" id="MK072496">
    <property type="protein sequence ID" value="AYV86116.1"/>
    <property type="molecule type" value="Genomic_DNA"/>
</dbReference>
<evidence type="ECO:0000259" key="4">
    <source>
        <dbReference type="PROSITE" id="PS51206"/>
    </source>
</evidence>
<dbReference type="PROSITE" id="PS51206">
    <property type="entry name" value="SF3_HELICASE_1"/>
    <property type="match status" value="1"/>
</dbReference>
<dbReference type="GO" id="GO:0005524">
    <property type="term" value="F:ATP binding"/>
    <property type="evidence" value="ECO:0007669"/>
    <property type="project" value="UniProtKB-KW"/>
</dbReference>
<keyword evidence="3" id="KW-0067">ATP-binding</keyword>
<gene>
    <name evidence="5" type="ORF">Solivirus8_2</name>
</gene>
<keyword evidence="5" id="KW-0347">Helicase</keyword>
<reference evidence="5" key="1">
    <citation type="submission" date="2018-10" db="EMBL/GenBank/DDBJ databases">
        <title>Hidden diversity of soil giant viruses.</title>
        <authorList>
            <person name="Schulz F."/>
            <person name="Alteio L."/>
            <person name="Goudeau D."/>
            <person name="Ryan E.M."/>
            <person name="Malmstrom R.R."/>
            <person name="Blanchard J."/>
            <person name="Woyke T."/>
        </authorList>
    </citation>
    <scope>NUCLEOTIDE SEQUENCE</scope>
    <source>
        <strain evidence="5">SOV1</strain>
    </source>
</reference>
<dbReference type="Pfam" id="PF08707">
    <property type="entry name" value="PriCT_2"/>
    <property type="match status" value="1"/>
</dbReference>
<dbReference type="InterPro" id="IPR051620">
    <property type="entry name" value="ORF904-like_C"/>
</dbReference>
<dbReference type="InterPro" id="IPR027417">
    <property type="entry name" value="P-loop_NTPase"/>
</dbReference>
<evidence type="ECO:0000313" key="5">
    <source>
        <dbReference type="EMBL" id="AYV86116.1"/>
    </source>
</evidence>
<dbReference type="GO" id="GO:0016817">
    <property type="term" value="F:hydrolase activity, acting on acid anhydrides"/>
    <property type="evidence" value="ECO:0007669"/>
    <property type="project" value="InterPro"/>
</dbReference>
<protein>
    <submittedName>
        <fullName evidence="5">VV D5-like helicase</fullName>
    </submittedName>
</protein>
<dbReference type="PANTHER" id="PTHR35372:SF2">
    <property type="entry name" value="SF3 HELICASE DOMAIN-CONTAINING PROTEIN"/>
    <property type="match status" value="1"/>
</dbReference>
<feature type="domain" description="SF3 helicase" evidence="4">
    <location>
        <begin position="289"/>
        <end position="462"/>
    </location>
</feature>
<dbReference type="Pfam" id="PF08706">
    <property type="entry name" value="D5_N"/>
    <property type="match status" value="1"/>
</dbReference>
<dbReference type="Gene3D" id="3.40.50.300">
    <property type="entry name" value="P-loop containing nucleotide triphosphate hydrolases"/>
    <property type="match status" value="1"/>
</dbReference>
<keyword evidence="1" id="KW-0547">Nucleotide-binding</keyword>
<keyword evidence="2" id="KW-0378">Hydrolase</keyword>
<name>A0A3G5AFY3_9VIRU</name>
<dbReference type="InterPro" id="IPR014015">
    <property type="entry name" value="Helicase_SF3_DNA-vir"/>
</dbReference>
<dbReference type="InterPro" id="IPR014819">
    <property type="entry name" value="PriCT_2"/>
</dbReference>
<evidence type="ECO:0000256" key="1">
    <source>
        <dbReference type="ARBA" id="ARBA00022741"/>
    </source>
</evidence>
<proteinExistence type="predicted"/>
<evidence type="ECO:0000256" key="2">
    <source>
        <dbReference type="ARBA" id="ARBA00022801"/>
    </source>
</evidence>
<dbReference type="InterPro" id="IPR014818">
    <property type="entry name" value="Phage/plasmid_primase_P4_C"/>
</dbReference>